<dbReference type="Gene3D" id="2.60.40.150">
    <property type="entry name" value="C2 domain"/>
    <property type="match status" value="1"/>
</dbReference>
<reference evidence="3" key="1">
    <citation type="submission" date="2022-08" db="EMBL/GenBank/DDBJ databases">
        <authorList>
            <person name="Gutierrez-Valencia J."/>
        </authorList>
    </citation>
    <scope>NUCLEOTIDE SEQUENCE</scope>
</reference>
<evidence type="ECO:0000313" key="3">
    <source>
        <dbReference type="EMBL" id="CAI0476397.1"/>
    </source>
</evidence>
<dbReference type="Proteomes" id="UP001154282">
    <property type="component" value="Unassembled WGS sequence"/>
</dbReference>
<name>A0AAV0Q1C7_9ROSI</name>
<dbReference type="InterPro" id="IPR035892">
    <property type="entry name" value="C2_domain_sf"/>
</dbReference>
<comment type="caution">
    <text evidence="3">The sequence shown here is derived from an EMBL/GenBank/DDBJ whole genome shotgun (WGS) entry which is preliminary data.</text>
</comment>
<accession>A0AAV0Q1C7</accession>
<dbReference type="PANTHER" id="PTHR32246">
    <property type="entry name" value="INGRESSION PROTEIN FIC1"/>
    <property type="match status" value="1"/>
</dbReference>
<dbReference type="PANTHER" id="PTHR32246:SF66">
    <property type="entry name" value="C2 DOMAIN-CONTAINING PROTEIN"/>
    <property type="match status" value="1"/>
</dbReference>
<dbReference type="SUPFAM" id="SSF49562">
    <property type="entry name" value="C2 domain (Calcium/lipid-binding domain, CaLB)"/>
    <property type="match status" value="1"/>
</dbReference>
<gene>
    <name evidence="3" type="ORF">LITE_LOCUS40770</name>
</gene>
<sequence length="138" mass="15326">QGGVNPTWEDKFYIPVDAAFLGNRYSYIYLELYNKRLFSGRAQLGWCQIPVADFGLSPSPGGQVRYLSYRVRDHRDGTRGQGILNIAVKLTGGELMTPRLRPPPSQESVESGEKGAGSCQGTVIGIPVEMFRNMRICQ</sequence>
<organism evidence="3 4">
    <name type="scientific">Linum tenue</name>
    <dbReference type="NCBI Taxonomy" id="586396"/>
    <lineage>
        <taxon>Eukaryota</taxon>
        <taxon>Viridiplantae</taxon>
        <taxon>Streptophyta</taxon>
        <taxon>Embryophyta</taxon>
        <taxon>Tracheophyta</taxon>
        <taxon>Spermatophyta</taxon>
        <taxon>Magnoliopsida</taxon>
        <taxon>eudicotyledons</taxon>
        <taxon>Gunneridae</taxon>
        <taxon>Pentapetalae</taxon>
        <taxon>rosids</taxon>
        <taxon>fabids</taxon>
        <taxon>Malpighiales</taxon>
        <taxon>Linaceae</taxon>
        <taxon>Linum</taxon>
    </lineage>
</organism>
<proteinExistence type="predicted"/>
<dbReference type="InterPro" id="IPR000008">
    <property type="entry name" value="C2_dom"/>
</dbReference>
<feature type="non-terminal residue" evidence="3">
    <location>
        <position position="1"/>
    </location>
</feature>
<evidence type="ECO:0000256" key="1">
    <source>
        <dbReference type="SAM" id="MobiDB-lite"/>
    </source>
</evidence>
<dbReference type="EMBL" id="CAMGYJ010000009">
    <property type="protein sequence ID" value="CAI0476397.1"/>
    <property type="molecule type" value="Genomic_DNA"/>
</dbReference>
<dbReference type="AlphaFoldDB" id="A0AAV0Q1C7"/>
<dbReference type="Pfam" id="PF00168">
    <property type="entry name" value="C2"/>
    <property type="match status" value="1"/>
</dbReference>
<evidence type="ECO:0000313" key="4">
    <source>
        <dbReference type="Proteomes" id="UP001154282"/>
    </source>
</evidence>
<keyword evidence="4" id="KW-1185">Reference proteome</keyword>
<feature type="region of interest" description="Disordered" evidence="1">
    <location>
        <begin position="97"/>
        <end position="118"/>
    </location>
</feature>
<protein>
    <recommendedName>
        <fullName evidence="2">C2 domain-containing protein</fullName>
    </recommendedName>
</protein>
<feature type="domain" description="C2" evidence="2">
    <location>
        <begin position="3"/>
        <end position="55"/>
    </location>
</feature>
<evidence type="ECO:0000259" key="2">
    <source>
        <dbReference type="Pfam" id="PF00168"/>
    </source>
</evidence>